<comment type="similarity">
    <text evidence="18">Belongs to the major facilitator superfamily. SLC46A family.</text>
</comment>
<evidence type="ECO:0000256" key="17">
    <source>
        <dbReference type="ARBA" id="ARBA00036250"/>
    </source>
</evidence>
<feature type="transmembrane region" description="Helical" evidence="23">
    <location>
        <begin position="363"/>
        <end position="385"/>
    </location>
</feature>
<evidence type="ECO:0000256" key="2">
    <source>
        <dbReference type="ARBA" id="ARBA00004424"/>
    </source>
</evidence>
<comment type="catalytic activity">
    <reaction evidence="17">
        <text>folate(in) + H(+)(in) = folate(out) + H(+)(out)</text>
        <dbReference type="Rhea" id="RHEA:70159"/>
        <dbReference type="ChEBI" id="CHEBI:15378"/>
        <dbReference type="ChEBI" id="CHEBI:62501"/>
    </reaction>
</comment>
<evidence type="ECO:0000256" key="10">
    <source>
        <dbReference type="ARBA" id="ARBA00022847"/>
    </source>
</evidence>
<evidence type="ECO:0000256" key="14">
    <source>
        <dbReference type="ARBA" id="ARBA00023157"/>
    </source>
</evidence>
<comment type="catalytic activity">
    <reaction evidence="21">
        <text>pemetrexed(in) + H(+)(in) = pemetrexed(out) + H(+)(out)</text>
        <dbReference type="Rhea" id="RHEA:70171"/>
        <dbReference type="ChEBI" id="CHEBI:15378"/>
        <dbReference type="ChEBI" id="CHEBI:63724"/>
    </reaction>
</comment>
<dbReference type="Proteomes" id="UP000290572">
    <property type="component" value="Unassembled WGS sequence"/>
</dbReference>
<keyword evidence="7" id="KW-0963">Cytoplasm</keyword>
<evidence type="ECO:0000256" key="21">
    <source>
        <dbReference type="ARBA" id="ARBA00047769"/>
    </source>
</evidence>
<keyword evidence="5" id="KW-0813">Transport</keyword>
<dbReference type="GO" id="GO:0005542">
    <property type="term" value="F:folic acid binding"/>
    <property type="evidence" value="ECO:0007669"/>
    <property type="project" value="UniProtKB-KW"/>
</dbReference>
<comment type="catalytic activity">
    <reaction evidence="22">
        <text>methotrexate(in) + H(+)(in) = methotrexate(out) + H(+)(out)</text>
        <dbReference type="Rhea" id="RHEA:70163"/>
        <dbReference type="ChEBI" id="CHEBI:15378"/>
        <dbReference type="ChEBI" id="CHEBI:50681"/>
    </reaction>
</comment>
<gene>
    <name evidence="24" type="ORF">ROHU_005213</name>
</gene>
<dbReference type="SUPFAM" id="SSF103473">
    <property type="entry name" value="MFS general substrate transporter"/>
    <property type="match status" value="1"/>
</dbReference>
<evidence type="ECO:0000313" key="25">
    <source>
        <dbReference type="Proteomes" id="UP000290572"/>
    </source>
</evidence>
<keyword evidence="12 23" id="KW-1133">Transmembrane helix</keyword>
<accession>A0A498NBT8</accession>
<dbReference type="GO" id="GO:0016324">
    <property type="term" value="C:apical plasma membrane"/>
    <property type="evidence" value="ECO:0007669"/>
    <property type="project" value="UniProtKB-SubCell"/>
</dbReference>
<protein>
    <recommendedName>
        <fullName evidence="19">Proton-coupled folate transporter</fullName>
    </recommendedName>
    <alternativeName>
        <fullName evidence="20">Solute carrier family 46 member 1</fullName>
    </alternativeName>
</protein>
<feature type="transmembrane region" description="Helical" evidence="23">
    <location>
        <begin position="107"/>
        <end position="128"/>
    </location>
</feature>
<evidence type="ECO:0000256" key="13">
    <source>
        <dbReference type="ARBA" id="ARBA00023136"/>
    </source>
</evidence>
<sequence length="389" mass="42756">MGDSDTSAILEEDLESSDSSKVCCCFKVPQNKRPPPCSCPFSVTVEPIIFLSTFSLALQMPLYTQYLWDRISEDVGYNGTKGGGCNASTVFDPLQKEVETLTAHWNLYINLGGFLVGLIMVTLLGSWSDRAGRRLVLIIPSLGLAVQASVYLIVMYLKLPVFWFLIGRICSGLSGDFNAILAGCFAYVADTSARGSRTFRVAILEACLGLAGMFASIIGGQWRRAQGYINPFWLVLATNLAAALYAYLFVPETVTPDPEAKLLSTRHHQAVCRLYASDEPQGRRTKLWLYTLCFFLVVSVHFGSNDLYVLYELSAPLCWGPELIGYGSAAKHIAYLTSLTGLRVMQCCLEDSWVALMGLTSNIVGLIVISVANTTTLMFTGYGLCYNRF</sequence>
<evidence type="ECO:0000256" key="4">
    <source>
        <dbReference type="ARBA" id="ARBA00004554"/>
    </source>
</evidence>
<evidence type="ECO:0000256" key="22">
    <source>
        <dbReference type="ARBA" id="ARBA00047850"/>
    </source>
</evidence>
<dbReference type="GO" id="GO:0016323">
    <property type="term" value="C:basolateral plasma membrane"/>
    <property type="evidence" value="ECO:0007669"/>
    <property type="project" value="UniProtKB-SubCell"/>
</dbReference>
<keyword evidence="9" id="KW-0967">Endosome</keyword>
<comment type="catalytic activity">
    <reaction evidence="16">
        <text>(6S)-5-methyl-5,6,7,8-tetrahydrofolate(in) + H(+)(in) = (6S)-5-methyl-5,6,7,8-tetrahydrofolate(out) + H(+)(out)</text>
        <dbReference type="Rhea" id="RHEA:70167"/>
        <dbReference type="ChEBI" id="CHEBI:15378"/>
        <dbReference type="ChEBI" id="CHEBI:18608"/>
    </reaction>
</comment>
<comment type="caution">
    <text evidence="24">The sequence shown here is derived from an EMBL/GenBank/DDBJ whole genome shotgun (WGS) entry which is preliminary data.</text>
</comment>
<keyword evidence="8 23" id="KW-0812">Transmembrane</keyword>
<dbReference type="Pfam" id="PF07690">
    <property type="entry name" value="MFS_1"/>
    <property type="match status" value="1"/>
</dbReference>
<evidence type="ECO:0000256" key="8">
    <source>
        <dbReference type="ARBA" id="ARBA00022692"/>
    </source>
</evidence>
<keyword evidence="6" id="KW-1003">Cell membrane</keyword>
<evidence type="ECO:0000256" key="3">
    <source>
        <dbReference type="ARBA" id="ARBA00004496"/>
    </source>
</evidence>
<evidence type="ECO:0000256" key="15">
    <source>
        <dbReference type="ARBA" id="ARBA00023180"/>
    </source>
</evidence>
<evidence type="ECO:0000313" key="24">
    <source>
        <dbReference type="EMBL" id="RXN29304.1"/>
    </source>
</evidence>
<reference evidence="24 25" key="1">
    <citation type="submission" date="2018-03" db="EMBL/GenBank/DDBJ databases">
        <title>Draft genome sequence of Rohu Carp (Labeo rohita).</title>
        <authorList>
            <person name="Das P."/>
            <person name="Kushwaha B."/>
            <person name="Joshi C.G."/>
            <person name="Kumar D."/>
            <person name="Nagpure N.S."/>
            <person name="Sahoo L."/>
            <person name="Das S.P."/>
            <person name="Bit A."/>
            <person name="Patnaik S."/>
            <person name="Meher P.K."/>
            <person name="Jayasankar P."/>
            <person name="Koringa P.G."/>
            <person name="Patel N.V."/>
            <person name="Hinsu A.T."/>
            <person name="Kumar R."/>
            <person name="Pandey M."/>
            <person name="Agarwal S."/>
            <person name="Srivastava S."/>
            <person name="Singh M."/>
            <person name="Iquebal M.A."/>
            <person name="Jaiswal S."/>
            <person name="Angadi U.B."/>
            <person name="Kumar N."/>
            <person name="Raza M."/>
            <person name="Shah T.M."/>
            <person name="Rai A."/>
            <person name="Jena J.K."/>
        </authorList>
    </citation>
    <scope>NUCLEOTIDE SEQUENCE [LARGE SCALE GENOMIC DNA]</scope>
    <source>
        <strain evidence="24">DASCIFA01</strain>
        <tissue evidence="24">Testis</tissue>
    </source>
</reference>
<evidence type="ECO:0000256" key="12">
    <source>
        <dbReference type="ARBA" id="ARBA00022989"/>
    </source>
</evidence>
<evidence type="ECO:0000256" key="11">
    <source>
        <dbReference type="ARBA" id="ARBA00022954"/>
    </source>
</evidence>
<dbReference type="PANTHER" id="PTHR23507:SF2">
    <property type="entry name" value="PROTON-COUPLED FOLATE TRANSPORTER"/>
    <property type="match status" value="1"/>
</dbReference>
<organism evidence="24 25">
    <name type="scientific">Labeo rohita</name>
    <name type="common">Indian major carp</name>
    <name type="synonym">Cyprinus rohita</name>
    <dbReference type="NCBI Taxonomy" id="84645"/>
    <lineage>
        <taxon>Eukaryota</taxon>
        <taxon>Metazoa</taxon>
        <taxon>Chordata</taxon>
        <taxon>Craniata</taxon>
        <taxon>Vertebrata</taxon>
        <taxon>Euteleostomi</taxon>
        <taxon>Actinopterygii</taxon>
        <taxon>Neopterygii</taxon>
        <taxon>Teleostei</taxon>
        <taxon>Ostariophysi</taxon>
        <taxon>Cypriniformes</taxon>
        <taxon>Cyprinidae</taxon>
        <taxon>Labeoninae</taxon>
        <taxon>Labeonini</taxon>
        <taxon>Labeo</taxon>
    </lineage>
</organism>
<comment type="subcellular location">
    <subcellularLocation>
        <location evidence="2">Apical cell membrane</location>
        <topology evidence="2">Multi-pass membrane protein</topology>
    </subcellularLocation>
    <subcellularLocation>
        <location evidence="4">Basolateral cell membrane</location>
        <topology evidence="4">Multi-pass membrane protein</topology>
    </subcellularLocation>
    <subcellularLocation>
        <location evidence="3">Cytoplasm</location>
    </subcellularLocation>
    <subcellularLocation>
        <location evidence="1">Endosome membrane</location>
        <topology evidence="1">Multi-pass membrane protein</topology>
    </subcellularLocation>
</comment>
<dbReference type="InterPro" id="IPR011701">
    <property type="entry name" value="MFS"/>
</dbReference>
<keyword evidence="25" id="KW-1185">Reference proteome</keyword>
<keyword evidence="15" id="KW-0325">Glycoprotein</keyword>
<evidence type="ECO:0000256" key="23">
    <source>
        <dbReference type="SAM" id="Phobius"/>
    </source>
</evidence>
<keyword evidence="13 23" id="KW-0472">Membrane</keyword>
<dbReference type="Gene3D" id="1.20.1250.20">
    <property type="entry name" value="MFS general substrate transporter like domains"/>
    <property type="match status" value="1"/>
</dbReference>
<evidence type="ECO:0000256" key="5">
    <source>
        <dbReference type="ARBA" id="ARBA00022448"/>
    </source>
</evidence>
<feature type="transmembrane region" description="Helical" evidence="23">
    <location>
        <begin position="228"/>
        <end position="250"/>
    </location>
</feature>
<dbReference type="STRING" id="84645.A0A498NBT8"/>
<feature type="transmembrane region" description="Helical" evidence="23">
    <location>
        <begin position="163"/>
        <end position="189"/>
    </location>
</feature>
<feature type="transmembrane region" description="Helical" evidence="23">
    <location>
        <begin position="135"/>
        <end position="157"/>
    </location>
</feature>
<dbReference type="GO" id="GO:0015293">
    <property type="term" value="F:symporter activity"/>
    <property type="evidence" value="ECO:0007669"/>
    <property type="project" value="UniProtKB-KW"/>
</dbReference>
<evidence type="ECO:0000256" key="1">
    <source>
        <dbReference type="ARBA" id="ARBA00004337"/>
    </source>
</evidence>
<dbReference type="GO" id="GO:0010008">
    <property type="term" value="C:endosome membrane"/>
    <property type="evidence" value="ECO:0007669"/>
    <property type="project" value="UniProtKB-SubCell"/>
</dbReference>
<evidence type="ECO:0000256" key="18">
    <source>
        <dbReference type="ARBA" id="ARBA00038227"/>
    </source>
</evidence>
<keyword evidence="11" id="KW-0290">Folate-binding</keyword>
<keyword evidence="10" id="KW-0769">Symport</keyword>
<dbReference type="EMBL" id="QBIY01011789">
    <property type="protein sequence ID" value="RXN29304.1"/>
    <property type="molecule type" value="Genomic_DNA"/>
</dbReference>
<evidence type="ECO:0000256" key="20">
    <source>
        <dbReference type="ARBA" id="ARBA00042514"/>
    </source>
</evidence>
<dbReference type="AlphaFoldDB" id="A0A498NBT8"/>
<feature type="transmembrane region" description="Helical" evidence="23">
    <location>
        <begin position="201"/>
        <end position="222"/>
    </location>
</feature>
<evidence type="ECO:0000256" key="6">
    <source>
        <dbReference type="ARBA" id="ARBA00022475"/>
    </source>
</evidence>
<name>A0A498NBT8_LABRO</name>
<evidence type="ECO:0000256" key="9">
    <source>
        <dbReference type="ARBA" id="ARBA00022753"/>
    </source>
</evidence>
<proteinExistence type="inferred from homology"/>
<evidence type="ECO:0000256" key="16">
    <source>
        <dbReference type="ARBA" id="ARBA00036193"/>
    </source>
</evidence>
<feature type="transmembrane region" description="Helical" evidence="23">
    <location>
        <begin position="287"/>
        <end position="304"/>
    </location>
</feature>
<evidence type="ECO:0000256" key="19">
    <source>
        <dbReference type="ARBA" id="ARBA00040650"/>
    </source>
</evidence>
<dbReference type="PANTHER" id="PTHR23507">
    <property type="entry name" value="ZGC:174356"/>
    <property type="match status" value="1"/>
</dbReference>
<dbReference type="InterPro" id="IPR036259">
    <property type="entry name" value="MFS_trans_sf"/>
</dbReference>
<evidence type="ECO:0000256" key="7">
    <source>
        <dbReference type="ARBA" id="ARBA00022490"/>
    </source>
</evidence>
<keyword evidence="14" id="KW-1015">Disulfide bond</keyword>